<accession>A0A5S3YZT7</accession>
<organism evidence="7 8">
    <name type="scientific">Pseudoalteromonas ruthenica</name>
    <dbReference type="NCBI Taxonomy" id="151081"/>
    <lineage>
        <taxon>Bacteria</taxon>
        <taxon>Pseudomonadati</taxon>
        <taxon>Pseudomonadota</taxon>
        <taxon>Gammaproteobacteria</taxon>
        <taxon>Alteromonadales</taxon>
        <taxon>Pseudoalteromonadaceae</taxon>
        <taxon>Pseudoalteromonas</taxon>
    </lineage>
</organism>
<evidence type="ECO:0000256" key="3">
    <source>
        <dbReference type="ARBA" id="ARBA00023139"/>
    </source>
</evidence>
<evidence type="ECO:0000313" key="7">
    <source>
        <dbReference type="EMBL" id="TMP85539.1"/>
    </source>
</evidence>
<feature type="chain" id="PRO_5024320292" description="C-type lysozyme inhibitor domain-containing protein" evidence="5">
    <location>
        <begin position="19"/>
        <end position="101"/>
    </location>
</feature>
<dbReference type="EMBL" id="PNCG01000024">
    <property type="protein sequence ID" value="TMP85539.1"/>
    <property type="molecule type" value="Genomic_DNA"/>
</dbReference>
<dbReference type="Pfam" id="PF09864">
    <property type="entry name" value="MliC"/>
    <property type="match status" value="1"/>
</dbReference>
<keyword evidence="3" id="KW-0564">Palmitate</keyword>
<dbReference type="AlphaFoldDB" id="A0A5S3YZT7"/>
<reference evidence="8" key="2">
    <citation type="submission" date="2019-06" db="EMBL/GenBank/DDBJ databases">
        <title>Co-occurence of chitin degradation, pigmentation and bioactivity in marine Pseudoalteromonas.</title>
        <authorList>
            <person name="Sonnenschein E.C."/>
            <person name="Bech P.K."/>
        </authorList>
    </citation>
    <scope>NUCLEOTIDE SEQUENCE [LARGE SCALE GENOMIC DNA]</scope>
    <source>
        <strain evidence="8">S2897</strain>
    </source>
</reference>
<evidence type="ECO:0000256" key="2">
    <source>
        <dbReference type="ARBA" id="ARBA00023136"/>
    </source>
</evidence>
<evidence type="ECO:0000256" key="5">
    <source>
        <dbReference type="SAM" id="SignalP"/>
    </source>
</evidence>
<sequence length="101" mass="10959">MKPSLIILLLVTLLSACSELSIEPSDNSVGVSYRCDSGSVLKVEYNDSTATLTLDGDTYSLSGERSASGSKYTNGEMTFWGKGDEAMLMIGNETWQCHRSH</sequence>
<comment type="caution">
    <text evidence="7">The sequence shown here is derived from an EMBL/GenBank/DDBJ whole genome shotgun (WGS) entry which is preliminary data.</text>
</comment>
<reference evidence="7 8" key="1">
    <citation type="submission" date="2017-12" db="EMBL/GenBank/DDBJ databases">
        <authorList>
            <person name="Paulsen S."/>
            <person name="Gram L.K."/>
        </authorList>
    </citation>
    <scope>NUCLEOTIDE SEQUENCE [LARGE SCALE GENOMIC DNA]</scope>
    <source>
        <strain evidence="7 8">S2897</strain>
    </source>
</reference>
<dbReference type="Gene3D" id="2.40.128.200">
    <property type="match status" value="1"/>
</dbReference>
<evidence type="ECO:0000259" key="6">
    <source>
        <dbReference type="Pfam" id="PF09864"/>
    </source>
</evidence>
<keyword evidence="2" id="KW-0472">Membrane</keyword>
<gene>
    <name evidence="7" type="ORF">CWC05_18065</name>
</gene>
<protein>
    <recommendedName>
        <fullName evidence="6">C-type lysozyme inhibitor domain-containing protein</fullName>
    </recommendedName>
</protein>
<keyword evidence="4" id="KW-0449">Lipoprotein</keyword>
<feature type="signal peptide" evidence="5">
    <location>
        <begin position="1"/>
        <end position="18"/>
    </location>
</feature>
<proteinExistence type="predicted"/>
<dbReference type="SUPFAM" id="SSF141488">
    <property type="entry name" value="YdhA-like"/>
    <property type="match status" value="1"/>
</dbReference>
<evidence type="ECO:0000256" key="4">
    <source>
        <dbReference type="ARBA" id="ARBA00023288"/>
    </source>
</evidence>
<dbReference type="Proteomes" id="UP000305874">
    <property type="component" value="Unassembled WGS sequence"/>
</dbReference>
<dbReference type="InterPro" id="IPR036328">
    <property type="entry name" value="MliC_sf"/>
</dbReference>
<dbReference type="InterPro" id="IPR018660">
    <property type="entry name" value="MliC"/>
</dbReference>
<evidence type="ECO:0000313" key="8">
    <source>
        <dbReference type="Proteomes" id="UP000305874"/>
    </source>
</evidence>
<evidence type="ECO:0000256" key="1">
    <source>
        <dbReference type="ARBA" id="ARBA00022729"/>
    </source>
</evidence>
<feature type="domain" description="C-type lysozyme inhibitor" evidence="6">
    <location>
        <begin position="33"/>
        <end position="92"/>
    </location>
</feature>
<dbReference type="PROSITE" id="PS51257">
    <property type="entry name" value="PROKAR_LIPOPROTEIN"/>
    <property type="match status" value="1"/>
</dbReference>
<dbReference type="RefSeq" id="WP_051034431.1">
    <property type="nucleotide sequence ID" value="NZ_CP023396.1"/>
</dbReference>
<keyword evidence="1 5" id="KW-0732">Signal</keyword>
<name>A0A5S3YZT7_9GAMM</name>